<keyword evidence="6 7" id="KW-0472">Membrane</keyword>
<keyword evidence="9" id="KW-1185">Reference proteome</keyword>
<feature type="transmembrane region" description="Helical" evidence="7">
    <location>
        <begin position="89"/>
        <end position="109"/>
    </location>
</feature>
<dbReference type="HOGENOM" id="CLU_033536_10_0_9"/>
<evidence type="ECO:0000256" key="5">
    <source>
        <dbReference type="ARBA" id="ARBA00022989"/>
    </source>
</evidence>
<evidence type="ECO:0000256" key="4">
    <source>
        <dbReference type="ARBA" id="ARBA00022692"/>
    </source>
</evidence>
<evidence type="ECO:0000256" key="2">
    <source>
        <dbReference type="ARBA" id="ARBA00022676"/>
    </source>
</evidence>
<name>V5LX18_GEOG3</name>
<organism evidence="8 9">
    <name type="scientific">Geobacillus genomosp. 3</name>
    <dbReference type="NCBI Taxonomy" id="1921421"/>
    <lineage>
        <taxon>Bacteria</taxon>
        <taxon>Bacillati</taxon>
        <taxon>Bacillota</taxon>
        <taxon>Bacilli</taxon>
        <taxon>Bacillales</taxon>
        <taxon>Anoxybacillaceae</taxon>
        <taxon>Geobacillus</taxon>
    </lineage>
</organism>
<protein>
    <submittedName>
        <fullName evidence="8">Glycosyltransferase ykcC</fullName>
    </submittedName>
</protein>
<evidence type="ECO:0000313" key="9">
    <source>
        <dbReference type="Proteomes" id="UP000015500"/>
    </source>
</evidence>
<accession>V5LX18</accession>
<proteinExistence type="predicted"/>
<dbReference type="PANTHER" id="PTHR48090">
    <property type="entry name" value="UNDECAPRENYL-PHOSPHATE 4-DEOXY-4-FORMAMIDO-L-ARABINOSE TRANSFERASE-RELATED"/>
    <property type="match status" value="1"/>
</dbReference>
<dbReference type="STRING" id="1921421.M493_10507"/>
<dbReference type="PANTHER" id="PTHR48090:SF1">
    <property type="entry name" value="PROPHAGE BACTOPRENOL GLUCOSYL TRANSFERASE HOMOLOG"/>
    <property type="match status" value="1"/>
</dbReference>
<dbReference type="AlphaFoldDB" id="V5LX18"/>
<sequence>MLRTATEIDIPVDVGDLRLIDRKVCDQLRYMRERSRFVRGLVSWGGFWQTAVEYEREPRFVGETKYPLQKMIRFSFDGITSFSYRPLKLAGWLGFLLSAAGVEGMFVVLRSKWFAHSTVAGWASLLMAMLLGNGVTWLMLGAIGECIGRIYDEVKDRPLLYYQRNMGSHNET</sequence>
<keyword evidence="4 7" id="KW-0812">Transmembrane</keyword>
<evidence type="ECO:0000256" key="7">
    <source>
        <dbReference type="SAM" id="Phobius"/>
    </source>
</evidence>
<evidence type="ECO:0000313" key="8">
    <source>
        <dbReference type="EMBL" id="AHA58145.1"/>
    </source>
</evidence>
<dbReference type="GO" id="GO:0005886">
    <property type="term" value="C:plasma membrane"/>
    <property type="evidence" value="ECO:0007669"/>
    <property type="project" value="TreeGrafter"/>
</dbReference>
<evidence type="ECO:0000256" key="3">
    <source>
        <dbReference type="ARBA" id="ARBA00022679"/>
    </source>
</evidence>
<evidence type="ECO:0000256" key="6">
    <source>
        <dbReference type="ARBA" id="ARBA00023136"/>
    </source>
</evidence>
<feature type="transmembrane region" description="Helical" evidence="7">
    <location>
        <begin position="121"/>
        <end position="140"/>
    </location>
</feature>
<keyword evidence="2" id="KW-0328">Glycosyltransferase</keyword>
<dbReference type="InterPro" id="IPR050256">
    <property type="entry name" value="Glycosyltransferase_2"/>
</dbReference>
<dbReference type="Proteomes" id="UP000015500">
    <property type="component" value="Chromosome"/>
</dbReference>
<keyword evidence="5 7" id="KW-1133">Transmembrane helix</keyword>
<evidence type="ECO:0000256" key="1">
    <source>
        <dbReference type="ARBA" id="ARBA00004141"/>
    </source>
</evidence>
<reference evidence="8 9" key="1">
    <citation type="journal article" date="2014" name="Genome Announc.">
        <title>Complete Genome Sequence of the Thermophilic Polychlorinated Biphenyl Degrader Geobacillus sp. Strain JF8 (NBRC 109937).</title>
        <authorList>
            <person name="Shintani M."/>
            <person name="Ohtsubo Y."/>
            <person name="Fukuda K."/>
            <person name="Hosoyama A."/>
            <person name="Ohji S."/>
            <person name="Yamazoe A."/>
            <person name="Fujita N."/>
            <person name="Nagata Y."/>
            <person name="Tsuda M."/>
            <person name="Hatta T."/>
            <person name="Kimbara K."/>
        </authorList>
    </citation>
    <scope>NUCLEOTIDE SEQUENCE [LARGE SCALE GENOMIC DNA]</scope>
    <source>
        <strain evidence="8 9">JF8</strain>
    </source>
</reference>
<comment type="subcellular location">
    <subcellularLocation>
        <location evidence="1">Membrane</location>
        <topology evidence="1">Multi-pass membrane protein</topology>
    </subcellularLocation>
</comment>
<gene>
    <name evidence="8" type="ORF">M493_10507</name>
</gene>
<dbReference type="EMBL" id="CP006254">
    <property type="protein sequence ID" value="AHA58145.1"/>
    <property type="molecule type" value="Genomic_DNA"/>
</dbReference>
<keyword evidence="3" id="KW-0808">Transferase</keyword>
<dbReference type="KEGG" id="gjf:M493_10507"/>
<dbReference type="GO" id="GO:0016757">
    <property type="term" value="F:glycosyltransferase activity"/>
    <property type="evidence" value="ECO:0007669"/>
    <property type="project" value="UniProtKB-KW"/>
</dbReference>